<dbReference type="InterPro" id="IPR027417">
    <property type="entry name" value="P-loop_NTPase"/>
</dbReference>
<accession>A0A3P6GCE4</accession>
<name>A0A3P6GCE4_BRAOL</name>
<dbReference type="InterPro" id="IPR058017">
    <property type="entry name" value="At3g28540-like_C"/>
</dbReference>
<dbReference type="EMBL" id="LR031879">
    <property type="protein sequence ID" value="VDD53982.1"/>
    <property type="molecule type" value="Genomic_DNA"/>
</dbReference>
<sequence>MDRGCSNCGDQRIIVFTATNKEKPGSAFLRARGIDVHIHMPYCTPDAFEILASNYLNITTHKLFSEIKESILQTEVTPGEVAEQLLGCGSVNKVLETLVEFLVAKKGKAQEA</sequence>
<reference evidence="2" key="1">
    <citation type="submission" date="2018-11" db="EMBL/GenBank/DDBJ databases">
        <authorList>
            <consortium name="Genoscope - CEA"/>
            <person name="William W."/>
        </authorList>
    </citation>
    <scope>NUCLEOTIDE SEQUENCE</scope>
</reference>
<dbReference type="Pfam" id="PF25568">
    <property type="entry name" value="AAA_lid_At3g28540"/>
    <property type="match status" value="1"/>
</dbReference>
<organism evidence="2">
    <name type="scientific">Brassica oleracea</name>
    <name type="common">Wild cabbage</name>
    <dbReference type="NCBI Taxonomy" id="3712"/>
    <lineage>
        <taxon>Eukaryota</taxon>
        <taxon>Viridiplantae</taxon>
        <taxon>Streptophyta</taxon>
        <taxon>Embryophyta</taxon>
        <taxon>Tracheophyta</taxon>
        <taxon>Spermatophyta</taxon>
        <taxon>Magnoliopsida</taxon>
        <taxon>eudicotyledons</taxon>
        <taxon>Gunneridae</taxon>
        <taxon>Pentapetalae</taxon>
        <taxon>rosids</taxon>
        <taxon>malvids</taxon>
        <taxon>Brassicales</taxon>
        <taxon>Brassicaceae</taxon>
        <taxon>Brassiceae</taxon>
        <taxon>Brassica</taxon>
    </lineage>
</organism>
<evidence type="ECO:0000259" key="1">
    <source>
        <dbReference type="Pfam" id="PF25568"/>
    </source>
</evidence>
<dbReference type="PANTHER" id="PTHR23070">
    <property type="entry name" value="BCS1 AAA-TYPE ATPASE"/>
    <property type="match status" value="1"/>
</dbReference>
<dbReference type="Gene3D" id="6.10.280.40">
    <property type="match status" value="1"/>
</dbReference>
<dbReference type="InterPro" id="IPR050747">
    <property type="entry name" value="Mitochondrial_chaperone_BCS1"/>
</dbReference>
<gene>
    <name evidence="2" type="ORF">BOLC8T47211H</name>
</gene>
<evidence type="ECO:0000313" key="2">
    <source>
        <dbReference type="EMBL" id="VDD53982.1"/>
    </source>
</evidence>
<proteinExistence type="predicted"/>
<dbReference type="AlphaFoldDB" id="A0A3P6GCE4"/>
<feature type="domain" description="AAA+ ATPase At3g28540-like C-terminal" evidence="1">
    <location>
        <begin position="43"/>
        <end position="108"/>
    </location>
</feature>
<protein>
    <recommendedName>
        <fullName evidence="1">AAA+ ATPase At3g28540-like C-terminal domain-containing protein</fullName>
    </recommendedName>
</protein>
<dbReference type="SUPFAM" id="SSF52540">
    <property type="entry name" value="P-loop containing nucleoside triphosphate hydrolases"/>
    <property type="match status" value="1"/>
</dbReference>